<evidence type="ECO:0000259" key="13">
    <source>
        <dbReference type="PROSITE" id="PS50141"/>
    </source>
</evidence>
<dbReference type="PANTHER" id="PTHR46516">
    <property type="entry name" value="TRNA-SPECIFIC ADENOSINE DEAMINASE 1"/>
    <property type="match status" value="1"/>
</dbReference>
<protein>
    <recommendedName>
        <fullName evidence="9">tRNA-specific adenosine deaminase 1</fullName>
        <ecNumber evidence="8">3.5.4.34</ecNumber>
    </recommendedName>
    <alternativeName>
        <fullName evidence="10">tRNA-specific adenosine-37 deaminase</fullName>
    </alternativeName>
</protein>
<dbReference type="OrthoDB" id="10268011at2759"/>
<keyword evidence="3" id="KW-0378">Hydrolase</keyword>
<dbReference type="PROSITE" id="PS50141">
    <property type="entry name" value="A_DEAMIN_EDITASE"/>
    <property type="match status" value="1"/>
</dbReference>
<keyword evidence="2" id="KW-0479">Metal-binding</keyword>
<feature type="compositionally biased region" description="Polar residues" evidence="12">
    <location>
        <begin position="59"/>
        <end position="75"/>
    </location>
</feature>
<keyword evidence="15" id="KW-1185">Reference proteome</keyword>
<gene>
    <name evidence="14" type="primary">ADAT1</name>
    <name evidence="14" type="ORF">BGZ70_001994</name>
</gene>
<evidence type="ECO:0000256" key="1">
    <source>
        <dbReference type="ARBA" id="ARBA00022694"/>
    </source>
</evidence>
<proteinExistence type="inferred from homology"/>
<comment type="catalytic activity">
    <reaction evidence="11">
        <text>adenosine(37) in tRNA(Ala) + H2O + H(+) = inosine(37) in tRNA(Ala) + NH4(+)</text>
        <dbReference type="Rhea" id="RHEA:50968"/>
        <dbReference type="Rhea" id="RHEA-COMP:12855"/>
        <dbReference type="Rhea" id="RHEA-COMP:12856"/>
        <dbReference type="ChEBI" id="CHEBI:15377"/>
        <dbReference type="ChEBI" id="CHEBI:15378"/>
        <dbReference type="ChEBI" id="CHEBI:28938"/>
        <dbReference type="ChEBI" id="CHEBI:74411"/>
        <dbReference type="ChEBI" id="CHEBI:82852"/>
        <dbReference type="EC" id="3.5.4.34"/>
    </reaction>
</comment>
<comment type="caution">
    <text evidence="14">The sequence shown here is derived from an EMBL/GenBank/DDBJ whole genome shotgun (WGS) entry which is preliminary data.</text>
</comment>
<comment type="similarity">
    <text evidence="7">Belongs to the ADAT1 family.</text>
</comment>
<sequence length="382" mass="41699">MLRFWPVEDSTARQGLKQGPHSSSCLIHGPSSTCGDATTASLALTQTDESKNAFLSGRQTRLDSGSSTNITNTQAIAPPSVSEEKLVAKTQDNGLAGSKRHREDIDDGDSVLSKQARIESVVDASSPLQLDNVTDEHGCYRVLGFRRGRIDYDSVGALRTKPGRVDSEPTMSMSCSDKIARWNVLGLTSALVTPFLPEPLYLTSVIAGDLFDAEALERALFQRIRGCRFTDQRAIADEQARDAQRQIDHPRRVNVHKSPEPFDYGKEAVTTRSGQEGITIPPVPSPCSTSWIASEPSVTEVLVNGCNAGASTKKQISAKARSRLCKINMFETSAALWKSIPGTKPDLVERMLRSSSTVAPETVESHPVVYKDWKKLSASYYQ</sequence>
<dbReference type="GO" id="GO:0046872">
    <property type="term" value="F:metal ion binding"/>
    <property type="evidence" value="ECO:0007669"/>
    <property type="project" value="UniProtKB-KW"/>
</dbReference>
<evidence type="ECO:0000256" key="8">
    <source>
        <dbReference type="ARBA" id="ARBA00038940"/>
    </source>
</evidence>
<evidence type="ECO:0000256" key="11">
    <source>
        <dbReference type="ARBA" id="ARBA00047635"/>
    </source>
</evidence>
<evidence type="ECO:0000256" key="10">
    <source>
        <dbReference type="ARBA" id="ARBA00041760"/>
    </source>
</evidence>
<feature type="region of interest" description="Disordered" evidence="12">
    <location>
        <begin position="91"/>
        <end position="110"/>
    </location>
</feature>
<keyword evidence="1" id="KW-0819">tRNA processing</keyword>
<dbReference type="SMART" id="SM00552">
    <property type="entry name" value="ADEAMc"/>
    <property type="match status" value="1"/>
</dbReference>
<dbReference type="EC" id="3.5.4.34" evidence="8"/>
<evidence type="ECO:0000256" key="9">
    <source>
        <dbReference type="ARBA" id="ARBA00040502"/>
    </source>
</evidence>
<dbReference type="AlphaFoldDB" id="A0A9P6JBQ2"/>
<dbReference type="InterPro" id="IPR002466">
    <property type="entry name" value="A_deamin"/>
</dbReference>
<feature type="region of interest" description="Disordered" evidence="12">
    <location>
        <begin position="1"/>
        <end position="24"/>
    </location>
</feature>
<feature type="region of interest" description="Disordered" evidence="12">
    <location>
        <begin position="59"/>
        <end position="84"/>
    </location>
</feature>
<evidence type="ECO:0000313" key="14">
    <source>
        <dbReference type="EMBL" id="KAF9966535.1"/>
    </source>
</evidence>
<reference evidence="14" key="1">
    <citation type="journal article" date="2020" name="Fungal Divers.">
        <title>Resolving the Mortierellaceae phylogeny through synthesis of multi-gene phylogenetics and phylogenomics.</title>
        <authorList>
            <person name="Vandepol N."/>
            <person name="Liber J."/>
            <person name="Desiro A."/>
            <person name="Na H."/>
            <person name="Kennedy M."/>
            <person name="Barry K."/>
            <person name="Grigoriev I.V."/>
            <person name="Miller A.N."/>
            <person name="O'Donnell K."/>
            <person name="Stajich J.E."/>
            <person name="Bonito G."/>
        </authorList>
    </citation>
    <scope>NUCLEOTIDE SEQUENCE</scope>
    <source>
        <strain evidence="14">CK1249</strain>
    </source>
</reference>
<dbReference type="GO" id="GO:0003723">
    <property type="term" value="F:RNA binding"/>
    <property type="evidence" value="ECO:0007669"/>
    <property type="project" value="InterPro"/>
</dbReference>
<evidence type="ECO:0000313" key="15">
    <source>
        <dbReference type="Proteomes" id="UP000738359"/>
    </source>
</evidence>
<evidence type="ECO:0000256" key="2">
    <source>
        <dbReference type="ARBA" id="ARBA00022723"/>
    </source>
</evidence>
<comment type="function">
    <text evidence="6">Specifically deaminates adenosine-37 to inosine in tRNA-Ala.</text>
</comment>
<dbReference type="GO" id="GO:0008033">
    <property type="term" value="P:tRNA processing"/>
    <property type="evidence" value="ECO:0007669"/>
    <property type="project" value="UniProtKB-KW"/>
</dbReference>
<accession>A0A9P6JBQ2</accession>
<evidence type="ECO:0000256" key="5">
    <source>
        <dbReference type="ARBA" id="ARBA00037026"/>
    </source>
</evidence>
<dbReference type="Pfam" id="PF02137">
    <property type="entry name" value="A_deamin"/>
    <property type="match status" value="1"/>
</dbReference>
<evidence type="ECO:0000256" key="7">
    <source>
        <dbReference type="ARBA" id="ARBA00038326"/>
    </source>
</evidence>
<evidence type="ECO:0000256" key="6">
    <source>
        <dbReference type="ARBA" id="ARBA00037784"/>
    </source>
</evidence>
<comment type="cofactor">
    <cofactor evidence="5">
        <name>1D-myo-inositol hexakisphosphate</name>
        <dbReference type="ChEBI" id="CHEBI:58130"/>
    </cofactor>
</comment>
<evidence type="ECO:0000256" key="3">
    <source>
        <dbReference type="ARBA" id="ARBA00022801"/>
    </source>
</evidence>
<dbReference type="Proteomes" id="UP000738359">
    <property type="component" value="Unassembled WGS sequence"/>
</dbReference>
<dbReference type="GO" id="GO:0043829">
    <property type="term" value="F:tRNA-specific adenosine-37 deaminase activity"/>
    <property type="evidence" value="ECO:0007669"/>
    <property type="project" value="UniProtKB-EC"/>
</dbReference>
<evidence type="ECO:0000256" key="12">
    <source>
        <dbReference type="SAM" id="MobiDB-lite"/>
    </source>
</evidence>
<evidence type="ECO:0000256" key="4">
    <source>
        <dbReference type="ARBA" id="ARBA00022833"/>
    </source>
</evidence>
<keyword evidence="4" id="KW-0862">Zinc</keyword>
<dbReference type="PANTHER" id="PTHR46516:SF1">
    <property type="entry name" value="TRNA-SPECIFIC ADENOSINE DEAMINASE 1"/>
    <property type="match status" value="1"/>
</dbReference>
<dbReference type="EMBL" id="JAAAHY010000147">
    <property type="protein sequence ID" value="KAF9966535.1"/>
    <property type="molecule type" value="Genomic_DNA"/>
</dbReference>
<feature type="domain" description="A to I editase" evidence="13">
    <location>
        <begin position="147"/>
        <end position="330"/>
    </location>
</feature>
<name>A0A9P6JBQ2_MORAP</name>
<organism evidence="14 15">
    <name type="scientific">Mortierella alpina</name>
    <name type="common">Oleaginous fungus</name>
    <name type="synonym">Mortierella renispora</name>
    <dbReference type="NCBI Taxonomy" id="64518"/>
    <lineage>
        <taxon>Eukaryota</taxon>
        <taxon>Fungi</taxon>
        <taxon>Fungi incertae sedis</taxon>
        <taxon>Mucoromycota</taxon>
        <taxon>Mortierellomycotina</taxon>
        <taxon>Mortierellomycetes</taxon>
        <taxon>Mortierellales</taxon>
        <taxon>Mortierellaceae</taxon>
        <taxon>Mortierella</taxon>
    </lineage>
</organism>